<dbReference type="PROSITE" id="PS50166">
    <property type="entry name" value="IMPORTIN_B_NT"/>
    <property type="match status" value="1"/>
</dbReference>
<accession>A0A183BZY3</accession>
<keyword evidence="2" id="KW-0813">Transport</keyword>
<sequence>MDINHVIEALRSTTVAEGQGQALDYLKKISPMIGFPQLLLRLLHDEQLDGVVRHAAAICFKNIVCQHWEVVDDEQKQWTLNEQDKVIHLCTAIQIIMRNDFPERWTGFGDEILPLLRSSEAETLLGALFILHRLCKM</sequence>
<dbReference type="Gene3D" id="1.25.10.10">
    <property type="entry name" value="Leucine-rich Repeat Variant"/>
    <property type="match status" value="1"/>
</dbReference>
<dbReference type="InterPro" id="IPR001494">
    <property type="entry name" value="Importin-beta_N"/>
</dbReference>
<proteinExistence type="predicted"/>
<dbReference type="GO" id="GO:0005829">
    <property type="term" value="C:cytosol"/>
    <property type="evidence" value="ECO:0007669"/>
    <property type="project" value="TreeGrafter"/>
</dbReference>
<dbReference type="Pfam" id="PF03810">
    <property type="entry name" value="IBN_N"/>
    <property type="match status" value="1"/>
</dbReference>
<evidence type="ECO:0000256" key="3">
    <source>
        <dbReference type="ARBA" id="ARBA00023242"/>
    </source>
</evidence>
<protein>
    <submittedName>
        <fullName evidence="6">Importin N-terminal domain-containing protein</fullName>
    </submittedName>
</protein>
<dbReference type="GO" id="GO:0031267">
    <property type="term" value="F:small GTPase binding"/>
    <property type="evidence" value="ECO:0007669"/>
    <property type="project" value="InterPro"/>
</dbReference>
<reference evidence="5" key="2">
    <citation type="submission" date="2014-05" db="EMBL/GenBank/DDBJ databases">
        <title>The genome and life-stage specific transcriptomes of Globodera pallida elucidate key aspects of plant parasitism by a cyst nematode.</title>
        <authorList>
            <person name="Cotton J.A."/>
            <person name="Lilley C.J."/>
            <person name="Jones L.M."/>
            <person name="Kikuchi T."/>
            <person name="Reid A.J."/>
            <person name="Thorpe P."/>
            <person name="Tsai I.J."/>
            <person name="Beasley H."/>
            <person name="Blok V."/>
            <person name="Cock P.J.A."/>
            <person name="Van den Akker S.E."/>
            <person name="Holroyd N."/>
            <person name="Hunt M."/>
            <person name="Mantelin S."/>
            <person name="Naghra H."/>
            <person name="Pain A."/>
            <person name="Palomares-Rius J.E."/>
            <person name="Zarowiecki M."/>
            <person name="Berriman M."/>
            <person name="Jones J.T."/>
            <person name="Urwin P.E."/>
        </authorList>
    </citation>
    <scope>NUCLEOTIDE SEQUENCE [LARGE SCALE GENOMIC DNA]</scope>
    <source>
        <strain evidence="5">Lindley</strain>
    </source>
</reference>
<evidence type="ECO:0000313" key="5">
    <source>
        <dbReference type="Proteomes" id="UP000050741"/>
    </source>
</evidence>
<reference evidence="6" key="3">
    <citation type="submission" date="2016-06" db="UniProtKB">
        <authorList>
            <consortium name="WormBaseParasite"/>
        </authorList>
    </citation>
    <scope>IDENTIFICATION</scope>
</reference>
<dbReference type="GO" id="GO:0006606">
    <property type="term" value="P:protein import into nucleus"/>
    <property type="evidence" value="ECO:0007669"/>
    <property type="project" value="TreeGrafter"/>
</dbReference>
<dbReference type="AlphaFoldDB" id="A0A183BZY3"/>
<feature type="domain" description="Importin N-terminal" evidence="4">
    <location>
        <begin position="22"/>
        <end position="98"/>
    </location>
</feature>
<dbReference type="SUPFAM" id="SSF48371">
    <property type="entry name" value="ARM repeat"/>
    <property type="match status" value="1"/>
</dbReference>
<comment type="subcellular location">
    <subcellularLocation>
        <location evidence="1">Nucleus</location>
    </subcellularLocation>
</comment>
<evidence type="ECO:0000313" key="6">
    <source>
        <dbReference type="WBParaSite" id="GPLIN_000617500"/>
    </source>
</evidence>
<evidence type="ECO:0000256" key="1">
    <source>
        <dbReference type="ARBA" id="ARBA00004123"/>
    </source>
</evidence>
<dbReference type="InterPro" id="IPR016024">
    <property type="entry name" value="ARM-type_fold"/>
</dbReference>
<dbReference type="PANTHER" id="PTHR10997">
    <property type="entry name" value="IMPORTIN-7, 8, 11"/>
    <property type="match status" value="1"/>
</dbReference>
<organism evidence="5 6">
    <name type="scientific">Globodera pallida</name>
    <name type="common">Potato cyst nematode worm</name>
    <name type="synonym">Heterodera pallida</name>
    <dbReference type="NCBI Taxonomy" id="36090"/>
    <lineage>
        <taxon>Eukaryota</taxon>
        <taxon>Metazoa</taxon>
        <taxon>Ecdysozoa</taxon>
        <taxon>Nematoda</taxon>
        <taxon>Chromadorea</taxon>
        <taxon>Rhabditida</taxon>
        <taxon>Tylenchina</taxon>
        <taxon>Tylenchomorpha</taxon>
        <taxon>Tylenchoidea</taxon>
        <taxon>Heteroderidae</taxon>
        <taxon>Heteroderinae</taxon>
        <taxon>Globodera</taxon>
    </lineage>
</organism>
<dbReference type="Proteomes" id="UP000050741">
    <property type="component" value="Unassembled WGS sequence"/>
</dbReference>
<keyword evidence="5" id="KW-1185">Reference proteome</keyword>
<name>A0A183BZY3_GLOPA</name>
<dbReference type="WBParaSite" id="GPLIN_000617500">
    <property type="protein sequence ID" value="GPLIN_000617500"/>
    <property type="gene ID" value="GPLIN_000617500"/>
</dbReference>
<reference evidence="5" key="1">
    <citation type="submission" date="2013-12" db="EMBL/GenBank/DDBJ databases">
        <authorList>
            <person name="Aslett M."/>
        </authorList>
    </citation>
    <scope>NUCLEOTIDE SEQUENCE [LARGE SCALE GENOMIC DNA]</scope>
    <source>
        <strain evidence="5">Lindley</strain>
    </source>
</reference>
<evidence type="ECO:0000256" key="2">
    <source>
        <dbReference type="ARBA" id="ARBA00022448"/>
    </source>
</evidence>
<dbReference type="GO" id="GO:0005635">
    <property type="term" value="C:nuclear envelope"/>
    <property type="evidence" value="ECO:0007669"/>
    <property type="project" value="TreeGrafter"/>
</dbReference>
<dbReference type="InterPro" id="IPR011989">
    <property type="entry name" value="ARM-like"/>
</dbReference>
<evidence type="ECO:0000259" key="4">
    <source>
        <dbReference type="PROSITE" id="PS50166"/>
    </source>
</evidence>
<keyword evidence="3" id="KW-0539">Nucleus</keyword>